<accession>A0A524RMT7</accession>
<organism evidence="3 4">
    <name type="scientific">Aphanocapsa feldmannii 277cV</name>
    <dbReference type="NCBI Taxonomy" id="2507553"/>
    <lineage>
        <taxon>Bacteria</taxon>
        <taxon>Bacillati</taxon>
        <taxon>Cyanobacteriota</taxon>
        <taxon>Cyanophyceae</taxon>
        <taxon>Oscillatoriophycideae</taxon>
        <taxon>Chroococcales</taxon>
        <taxon>Microcystaceae</taxon>
        <taxon>Aphanocapsa</taxon>
    </lineage>
</organism>
<dbReference type="PANTHER" id="PTHR43169:SF2">
    <property type="entry name" value="NAD_GMP SYNTHASE DOMAIN-CONTAINING PROTEIN"/>
    <property type="match status" value="1"/>
</dbReference>
<protein>
    <submittedName>
        <fullName evidence="3">ATP-dependent sacrificial sulfur transferase LarE</fullName>
    </submittedName>
</protein>
<dbReference type="Gene3D" id="3.40.50.620">
    <property type="entry name" value="HUPs"/>
    <property type="match status" value="1"/>
</dbReference>
<dbReference type="NCBIfam" id="TIGR00268">
    <property type="entry name" value="ATP-dependent sacrificial sulfur transferase LarE"/>
    <property type="match status" value="1"/>
</dbReference>
<dbReference type="PANTHER" id="PTHR43169">
    <property type="entry name" value="EXSB FAMILY PROTEIN"/>
    <property type="match status" value="1"/>
</dbReference>
<dbReference type="AlphaFoldDB" id="A0A524RMT7"/>
<dbReference type="GO" id="GO:0006529">
    <property type="term" value="P:asparagine biosynthetic process"/>
    <property type="evidence" value="ECO:0007669"/>
    <property type="project" value="InterPro"/>
</dbReference>
<dbReference type="SUPFAM" id="SSF52402">
    <property type="entry name" value="Adenine nucleotide alpha hydrolases-like"/>
    <property type="match status" value="1"/>
</dbReference>
<dbReference type="CDD" id="cd01990">
    <property type="entry name" value="LarE-like"/>
    <property type="match status" value="1"/>
</dbReference>
<gene>
    <name evidence="3" type="primary">larE</name>
    <name evidence="3" type="ORF">ERJ67_07330</name>
</gene>
<dbReference type="Proteomes" id="UP000317990">
    <property type="component" value="Unassembled WGS sequence"/>
</dbReference>
<feature type="active site" description="Nucleophile and sulfur donor" evidence="1">
    <location>
        <position position="186"/>
    </location>
</feature>
<feature type="domain" description="Asparagine synthetase" evidence="2">
    <location>
        <begin position="20"/>
        <end position="95"/>
    </location>
</feature>
<evidence type="ECO:0000313" key="3">
    <source>
        <dbReference type="EMBL" id="TGG91951.1"/>
    </source>
</evidence>
<evidence type="ECO:0000313" key="4">
    <source>
        <dbReference type="Proteomes" id="UP000317990"/>
    </source>
</evidence>
<evidence type="ECO:0000256" key="1">
    <source>
        <dbReference type="PIRSR" id="PIRSR006661-1"/>
    </source>
</evidence>
<sequence>MAERPLLQPVPEALLLALMALRRSIAAQGRVVVAYSGGVDSALVAAIAAEQLAERAAAITGRSAALAPQLAQEAAEQAHWLGLTHRFIETDELADPLYLRNDGERCYACKRELHGLLARIAAESGDARVLDGLNVDDLGDHRPGIRAAQERNVLSPLAACGIDKAGVRQLSRALGLPWWDKPAQPCLGSRFPYGEGISAWRLQRVAAAEAWLRRLGFAELRVRSAGDSARIEIPEADLSTFLQRVDREALLRHFTAIGFTLVCLDLEGLVSGKLNRALDTGRGKPTRQGRVEPSNCG</sequence>
<keyword evidence="3" id="KW-0808">Transferase</keyword>
<dbReference type="GO" id="GO:0016783">
    <property type="term" value="F:sulfurtransferase activity"/>
    <property type="evidence" value="ECO:0007669"/>
    <property type="project" value="InterPro"/>
</dbReference>
<dbReference type="InterPro" id="IPR014729">
    <property type="entry name" value="Rossmann-like_a/b/a_fold"/>
</dbReference>
<dbReference type="PIRSF" id="PIRSF006661">
    <property type="entry name" value="PP-lp_UCP006661"/>
    <property type="match status" value="1"/>
</dbReference>
<dbReference type="InterPro" id="IPR052188">
    <property type="entry name" value="Ni-pincer_cofactor_biosynth"/>
</dbReference>
<dbReference type="InterPro" id="IPR005232">
    <property type="entry name" value="LarE"/>
</dbReference>
<evidence type="ECO:0000259" key="2">
    <source>
        <dbReference type="Pfam" id="PF00733"/>
    </source>
</evidence>
<name>A0A524RMT7_9CHRO</name>
<proteinExistence type="predicted"/>
<reference evidence="3 4" key="1">
    <citation type="journal article" date="2019" name="mSystems">
        <title>Life at home and on the roam: Genomic adaptions reflect the dual lifestyle of an intracellular, facultative symbiont.</title>
        <authorList>
            <person name="Burgsdorf I."/>
        </authorList>
    </citation>
    <scope>NUCLEOTIDE SEQUENCE [LARGE SCALE GENOMIC DNA]</scope>
    <source>
        <strain evidence="3">277cV</strain>
    </source>
</reference>
<dbReference type="GO" id="GO:0004066">
    <property type="term" value="F:asparagine synthase (glutamine-hydrolyzing) activity"/>
    <property type="evidence" value="ECO:0007669"/>
    <property type="project" value="InterPro"/>
</dbReference>
<dbReference type="InterPro" id="IPR001962">
    <property type="entry name" value="Asn_synthase"/>
</dbReference>
<comment type="caution">
    <text evidence="3">The sequence shown here is derived from an EMBL/GenBank/DDBJ whole genome shotgun (WGS) entry which is preliminary data.</text>
</comment>
<dbReference type="EMBL" id="SRMO01000070">
    <property type="protein sequence ID" value="TGG91951.1"/>
    <property type="molecule type" value="Genomic_DNA"/>
</dbReference>
<dbReference type="Pfam" id="PF00733">
    <property type="entry name" value="Asn_synthase"/>
    <property type="match status" value="1"/>
</dbReference>